<dbReference type="SUPFAM" id="SSF46785">
    <property type="entry name" value="Winged helix' DNA-binding domain"/>
    <property type="match status" value="1"/>
</dbReference>
<evidence type="ECO:0000256" key="3">
    <source>
        <dbReference type="ARBA" id="ARBA00023125"/>
    </source>
</evidence>
<evidence type="ECO:0000256" key="1">
    <source>
        <dbReference type="ARBA" id="ARBA00011046"/>
    </source>
</evidence>
<dbReference type="InterPro" id="IPR036390">
    <property type="entry name" value="WH_DNA-bd_sf"/>
</dbReference>
<keyword evidence="3" id="KW-0238">DNA-binding</keyword>
<dbReference type="InterPro" id="IPR005650">
    <property type="entry name" value="BlaI_family"/>
</dbReference>
<evidence type="ECO:0000313" key="7">
    <source>
        <dbReference type="Proteomes" id="UP000014113"/>
    </source>
</evidence>
<organism evidence="6 7">
    <name type="scientific">Enterococcus columbae DSM 7374 = ATCC 51263</name>
    <dbReference type="NCBI Taxonomy" id="1121865"/>
    <lineage>
        <taxon>Bacteria</taxon>
        <taxon>Bacillati</taxon>
        <taxon>Bacillota</taxon>
        <taxon>Bacilli</taxon>
        <taxon>Lactobacillales</taxon>
        <taxon>Enterococcaceae</taxon>
        <taxon>Enterococcus</taxon>
    </lineage>
</organism>
<gene>
    <name evidence="6" type="ORF">I568_01688</name>
</gene>
<keyword evidence="2" id="KW-0805">Transcription regulation</keyword>
<evidence type="ECO:0000256" key="2">
    <source>
        <dbReference type="ARBA" id="ARBA00023015"/>
    </source>
</evidence>
<comment type="caution">
    <text evidence="6">The sequence shown here is derived from an EMBL/GenBank/DDBJ whole genome shotgun (WGS) entry which is preliminary data.</text>
</comment>
<comment type="similarity">
    <text evidence="1">Belongs to the BlaI transcriptional regulatory family.</text>
</comment>
<dbReference type="EMBL" id="ASWJ01000008">
    <property type="protein sequence ID" value="EOW80511.1"/>
    <property type="molecule type" value="Genomic_DNA"/>
</dbReference>
<sequence>MRSLTRKELEILSVFWKNPTKELYVKDVIQSATKLNKNTVPVVIKKLADEGFLKPSSVQKVGKTFAQYYLANVSEDEYIASQFSRKGRQNLFAAFIQKDAKKEELEDLAELLQKKLEQLNEE</sequence>
<dbReference type="PATRIC" id="fig|1121865.3.peg.1038"/>
<accession>S1NJZ4</accession>
<feature type="coiled-coil region" evidence="5">
    <location>
        <begin position="95"/>
        <end position="122"/>
    </location>
</feature>
<dbReference type="RefSeq" id="WP_016183210.1">
    <property type="nucleotide sequence ID" value="NZ_JXKI01000001.1"/>
</dbReference>
<protein>
    <recommendedName>
        <fullName evidence="8">Penicillinase repressor</fullName>
    </recommendedName>
</protein>
<reference evidence="6 7" key="1">
    <citation type="submission" date="2013-03" db="EMBL/GenBank/DDBJ databases">
        <title>The Genome Sequence of Enterococcus columbae ATCC_51263 (PacBio/Illumina hybrid assembly).</title>
        <authorList>
            <consortium name="The Broad Institute Genomics Platform"/>
            <consortium name="The Broad Institute Genome Sequencing Center for Infectious Disease"/>
            <person name="Earl A."/>
            <person name="Russ C."/>
            <person name="Gilmore M."/>
            <person name="Surin D."/>
            <person name="Walker B."/>
            <person name="Young S."/>
            <person name="Zeng Q."/>
            <person name="Gargeya S."/>
            <person name="Fitzgerald M."/>
            <person name="Haas B."/>
            <person name="Abouelleil A."/>
            <person name="Allen A.W."/>
            <person name="Alvarado L."/>
            <person name="Arachchi H.M."/>
            <person name="Berlin A.M."/>
            <person name="Chapman S.B."/>
            <person name="Gainer-Dewar J."/>
            <person name="Goldberg J."/>
            <person name="Griggs A."/>
            <person name="Gujja S."/>
            <person name="Hansen M."/>
            <person name="Howarth C."/>
            <person name="Imamovic A."/>
            <person name="Ireland A."/>
            <person name="Larimer J."/>
            <person name="McCowan C."/>
            <person name="Murphy C."/>
            <person name="Pearson M."/>
            <person name="Poon T.W."/>
            <person name="Priest M."/>
            <person name="Roberts A."/>
            <person name="Saif S."/>
            <person name="Shea T."/>
            <person name="Sisk P."/>
            <person name="Sykes S."/>
            <person name="Wortman J."/>
            <person name="Nusbaum C."/>
            <person name="Birren B."/>
        </authorList>
    </citation>
    <scope>NUCLEOTIDE SEQUENCE [LARGE SCALE GENOMIC DNA]</scope>
    <source>
        <strain evidence="6 7">ATCC 51263</strain>
    </source>
</reference>
<keyword evidence="5" id="KW-0175">Coiled coil</keyword>
<dbReference type="OrthoDB" id="2003001at2"/>
<evidence type="ECO:0000256" key="5">
    <source>
        <dbReference type="SAM" id="Coils"/>
    </source>
</evidence>
<dbReference type="STRING" id="1121865.OMW_01068"/>
<evidence type="ECO:0000313" key="6">
    <source>
        <dbReference type="EMBL" id="EOW80511.1"/>
    </source>
</evidence>
<name>S1NJZ4_9ENTE</name>
<keyword evidence="7" id="KW-1185">Reference proteome</keyword>
<evidence type="ECO:0008006" key="8">
    <source>
        <dbReference type="Google" id="ProtNLM"/>
    </source>
</evidence>
<keyword evidence="4" id="KW-0804">Transcription</keyword>
<proteinExistence type="inferred from homology"/>
<dbReference type="Pfam" id="PF03965">
    <property type="entry name" value="Penicillinase_R"/>
    <property type="match status" value="1"/>
</dbReference>
<dbReference type="Proteomes" id="UP000014113">
    <property type="component" value="Unassembled WGS sequence"/>
</dbReference>
<dbReference type="Gene3D" id="1.10.10.10">
    <property type="entry name" value="Winged helix-like DNA-binding domain superfamily/Winged helix DNA-binding domain"/>
    <property type="match status" value="1"/>
</dbReference>
<dbReference type="AlphaFoldDB" id="S1NJZ4"/>
<evidence type="ECO:0000256" key="4">
    <source>
        <dbReference type="ARBA" id="ARBA00023163"/>
    </source>
</evidence>
<dbReference type="GO" id="GO:0003677">
    <property type="term" value="F:DNA binding"/>
    <property type="evidence" value="ECO:0007669"/>
    <property type="project" value="UniProtKB-KW"/>
</dbReference>
<dbReference type="GO" id="GO:0045892">
    <property type="term" value="P:negative regulation of DNA-templated transcription"/>
    <property type="evidence" value="ECO:0007669"/>
    <property type="project" value="InterPro"/>
</dbReference>
<dbReference type="InterPro" id="IPR036388">
    <property type="entry name" value="WH-like_DNA-bd_sf"/>
</dbReference>